<dbReference type="PANTHER" id="PTHR13710">
    <property type="entry name" value="DNA HELICASE RECQ FAMILY MEMBER"/>
    <property type="match status" value="1"/>
</dbReference>
<evidence type="ECO:0000256" key="14">
    <source>
        <dbReference type="ARBA" id="ARBA00023235"/>
    </source>
</evidence>
<reference evidence="20 21" key="1">
    <citation type="submission" date="2022-08" db="EMBL/GenBank/DDBJ databases">
        <title>Polyphasic taxonomy analysis of Qipengyuania sp.RS5-5.</title>
        <authorList>
            <person name="Xamxidin M."/>
            <person name="Wu M."/>
        </authorList>
    </citation>
    <scope>NUCLEOTIDE SEQUENCE [LARGE SCALE GENOMIC DNA]</scope>
    <source>
        <strain evidence="20 21">RS5-5</strain>
    </source>
</reference>
<keyword evidence="9" id="KW-0862">Zinc</keyword>
<comment type="cofactor">
    <cofactor evidence="1">
        <name>Mg(2+)</name>
        <dbReference type="ChEBI" id="CHEBI:18420"/>
    </cofactor>
</comment>
<dbReference type="NCBIfam" id="TIGR01389">
    <property type="entry name" value="recQ"/>
    <property type="match status" value="1"/>
</dbReference>
<evidence type="ECO:0000256" key="2">
    <source>
        <dbReference type="ARBA" id="ARBA00001947"/>
    </source>
</evidence>
<keyword evidence="8 20" id="KW-0347">Helicase</keyword>
<keyword evidence="11" id="KW-0238">DNA-binding</keyword>
<dbReference type="Pfam" id="PF09382">
    <property type="entry name" value="RQC"/>
    <property type="match status" value="1"/>
</dbReference>
<dbReference type="InterPro" id="IPR014001">
    <property type="entry name" value="Helicase_ATP-bd"/>
</dbReference>
<evidence type="ECO:0000256" key="12">
    <source>
        <dbReference type="ARBA" id="ARBA00023172"/>
    </source>
</evidence>
<dbReference type="Pfam" id="PF00270">
    <property type="entry name" value="DEAD"/>
    <property type="match status" value="1"/>
</dbReference>
<dbReference type="EMBL" id="JANKHH010000001">
    <property type="protein sequence ID" value="MCR2832497.1"/>
    <property type="molecule type" value="Genomic_DNA"/>
</dbReference>
<dbReference type="GO" id="GO:0003678">
    <property type="term" value="F:DNA helicase activity"/>
    <property type="evidence" value="ECO:0007669"/>
    <property type="project" value="UniProtKB-EC"/>
</dbReference>
<dbReference type="InterPro" id="IPR004589">
    <property type="entry name" value="DNA_helicase_ATP-dep_RecQ"/>
</dbReference>
<feature type="domain" description="HRDC" evidence="17">
    <location>
        <begin position="524"/>
        <end position="597"/>
    </location>
</feature>
<dbReference type="PROSITE" id="PS51194">
    <property type="entry name" value="HELICASE_CTER"/>
    <property type="match status" value="1"/>
</dbReference>
<dbReference type="InterPro" id="IPR002121">
    <property type="entry name" value="HRDC_dom"/>
</dbReference>
<dbReference type="InterPro" id="IPR032284">
    <property type="entry name" value="RecQ_Zn-bd"/>
</dbReference>
<evidence type="ECO:0000313" key="21">
    <source>
        <dbReference type="Proteomes" id="UP001206067"/>
    </source>
</evidence>
<dbReference type="Gene3D" id="1.10.150.80">
    <property type="entry name" value="HRDC domain"/>
    <property type="match status" value="1"/>
</dbReference>
<dbReference type="InterPro" id="IPR018982">
    <property type="entry name" value="RQC_domain"/>
</dbReference>
<keyword evidence="6" id="KW-0227">DNA damage</keyword>
<dbReference type="CDD" id="cd17920">
    <property type="entry name" value="DEXHc_RecQ"/>
    <property type="match status" value="1"/>
</dbReference>
<evidence type="ECO:0000259" key="17">
    <source>
        <dbReference type="PROSITE" id="PS50967"/>
    </source>
</evidence>
<evidence type="ECO:0000256" key="11">
    <source>
        <dbReference type="ARBA" id="ARBA00023125"/>
    </source>
</evidence>
<keyword evidence="7 20" id="KW-0378">Hydrolase</keyword>
<name>A0ABT1XLP2_9SPHN</name>
<feature type="domain" description="Helicase ATP-binding" evidence="18">
    <location>
        <begin position="35"/>
        <end position="201"/>
    </location>
</feature>
<evidence type="ECO:0000313" key="20">
    <source>
        <dbReference type="EMBL" id="MCR2832497.1"/>
    </source>
</evidence>
<dbReference type="EC" id="5.6.2.4" evidence="16"/>
<dbReference type="Proteomes" id="UP001206067">
    <property type="component" value="Unassembled WGS sequence"/>
</dbReference>
<keyword evidence="21" id="KW-1185">Reference proteome</keyword>
<evidence type="ECO:0000256" key="15">
    <source>
        <dbReference type="ARBA" id="ARBA00034617"/>
    </source>
</evidence>
<keyword evidence="13" id="KW-0234">DNA repair</keyword>
<comment type="similarity">
    <text evidence="3">Belongs to the helicase family. RecQ subfamily.</text>
</comment>
<keyword evidence="14" id="KW-0413">Isomerase</keyword>
<dbReference type="PANTHER" id="PTHR13710:SF105">
    <property type="entry name" value="ATP-DEPENDENT DNA HELICASE Q1"/>
    <property type="match status" value="1"/>
</dbReference>
<evidence type="ECO:0000259" key="18">
    <source>
        <dbReference type="PROSITE" id="PS51192"/>
    </source>
</evidence>
<dbReference type="Pfam" id="PF00570">
    <property type="entry name" value="HRDC"/>
    <property type="match status" value="1"/>
</dbReference>
<dbReference type="SMART" id="SM00956">
    <property type="entry name" value="RQC"/>
    <property type="match status" value="1"/>
</dbReference>
<organism evidence="20 21">
    <name type="scientific">Parerythrobacter lacustris</name>
    <dbReference type="NCBI Taxonomy" id="2969984"/>
    <lineage>
        <taxon>Bacteria</taxon>
        <taxon>Pseudomonadati</taxon>
        <taxon>Pseudomonadota</taxon>
        <taxon>Alphaproteobacteria</taxon>
        <taxon>Sphingomonadales</taxon>
        <taxon>Erythrobacteraceae</taxon>
        <taxon>Parerythrobacter</taxon>
    </lineage>
</organism>
<dbReference type="Pfam" id="PF16124">
    <property type="entry name" value="RecQ_Zn_bind"/>
    <property type="match status" value="1"/>
</dbReference>
<evidence type="ECO:0000256" key="8">
    <source>
        <dbReference type="ARBA" id="ARBA00022806"/>
    </source>
</evidence>
<evidence type="ECO:0000256" key="7">
    <source>
        <dbReference type="ARBA" id="ARBA00022801"/>
    </source>
</evidence>
<evidence type="ECO:0000256" key="5">
    <source>
        <dbReference type="ARBA" id="ARBA00022741"/>
    </source>
</evidence>
<keyword evidence="4" id="KW-0479">Metal-binding</keyword>
<evidence type="ECO:0000256" key="13">
    <source>
        <dbReference type="ARBA" id="ARBA00023204"/>
    </source>
</evidence>
<dbReference type="Gene3D" id="1.10.10.10">
    <property type="entry name" value="Winged helix-like DNA-binding domain superfamily/Winged helix DNA-binding domain"/>
    <property type="match status" value="1"/>
</dbReference>
<evidence type="ECO:0000256" key="1">
    <source>
        <dbReference type="ARBA" id="ARBA00001946"/>
    </source>
</evidence>
<evidence type="ECO:0000256" key="4">
    <source>
        <dbReference type="ARBA" id="ARBA00022723"/>
    </source>
</evidence>
<protein>
    <recommendedName>
        <fullName evidence="16">DNA helicase RecQ</fullName>
        <ecNumber evidence="16">5.6.2.4</ecNumber>
    </recommendedName>
</protein>
<dbReference type="InterPro" id="IPR001650">
    <property type="entry name" value="Helicase_C-like"/>
</dbReference>
<gene>
    <name evidence="20" type="primary">recQ</name>
    <name evidence="20" type="ORF">NSO95_00940</name>
</gene>
<dbReference type="Gene3D" id="3.40.50.300">
    <property type="entry name" value="P-loop containing nucleotide triphosphate hydrolases"/>
    <property type="match status" value="2"/>
</dbReference>
<evidence type="ECO:0000256" key="3">
    <source>
        <dbReference type="ARBA" id="ARBA00005446"/>
    </source>
</evidence>
<evidence type="ECO:0000256" key="9">
    <source>
        <dbReference type="ARBA" id="ARBA00022833"/>
    </source>
</evidence>
<keyword evidence="5" id="KW-0547">Nucleotide-binding</keyword>
<dbReference type="InterPro" id="IPR027417">
    <property type="entry name" value="P-loop_NTPase"/>
</dbReference>
<comment type="caution">
    <text evidence="20">The sequence shown here is derived from an EMBL/GenBank/DDBJ whole genome shotgun (WGS) entry which is preliminary data.</text>
</comment>
<dbReference type="RefSeq" id="WP_257594262.1">
    <property type="nucleotide sequence ID" value="NZ_JANKHH010000001.1"/>
</dbReference>
<dbReference type="GO" id="GO:0016787">
    <property type="term" value="F:hydrolase activity"/>
    <property type="evidence" value="ECO:0007669"/>
    <property type="project" value="UniProtKB-KW"/>
</dbReference>
<dbReference type="SUPFAM" id="SSF52540">
    <property type="entry name" value="P-loop containing nucleoside triphosphate hydrolases"/>
    <property type="match status" value="2"/>
</dbReference>
<sequence>MGGANGHDGRLDEARETLRRLFGFDDFRGRQADVVARVLARQSTLAVMPTGAGKSLTYQLPAAMIDGTCVVISPLIALMHDQLRSARANGLRAATLTSADADWRETMDAYRAGGLDLLYVAPERASQLQFRDFLSSARIGLFAIDEAHCVSEWGHDFRPDYRQLRPLMDAFGDVPRLALTATADERTRSDILQQLGIPEDGLILAGFDRPNIRYAIRHRDNATRQIAQIMAEEPGPGIVYAPTRKKVEDLAAKLSDATGRPVLPYHAGLDPERRAANQAAFVSSEDMVIVATIAFGMGIDKPDVRFVAHAGIPKSIEAYYQETGRAGRDGDPARAEMLWGAGDFAQARQRLGELPEARQGEERARLEALAGLVETAGCRRAILLRHFGEDPPRECGNCDNCLSPPGVTDATETARKLLSAVYRTGQSFGFGHLQKVLTGADDERVRQRGHDRLSVFGIVGGEEARLLQPLSRALQARGALVSTEHGGLALGGEARDILKGDAAVMIVVPPKRERGRGQRDSAPNPVGDPLFDALRELRRELAQEGQVPPYVIFHDATLREMARFRPSSLAELGNLSGVGAKKLEAYGDAFLTVIRQH</sequence>
<dbReference type="InterPro" id="IPR006293">
    <property type="entry name" value="DNA_helicase_ATP-dep_RecQ_bac"/>
</dbReference>
<feature type="domain" description="Helicase C-terminal" evidence="19">
    <location>
        <begin position="225"/>
        <end position="370"/>
    </location>
</feature>
<dbReference type="SMART" id="SM00490">
    <property type="entry name" value="HELICc"/>
    <property type="match status" value="1"/>
</dbReference>
<dbReference type="InterPro" id="IPR036388">
    <property type="entry name" value="WH-like_DNA-bd_sf"/>
</dbReference>
<evidence type="ECO:0000259" key="19">
    <source>
        <dbReference type="PROSITE" id="PS51194"/>
    </source>
</evidence>
<keyword evidence="10" id="KW-0067">ATP-binding</keyword>
<evidence type="ECO:0000256" key="10">
    <source>
        <dbReference type="ARBA" id="ARBA00022840"/>
    </source>
</evidence>
<proteinExistence type="inferred from homology"/>
<accession>A0ABT1XLP2</accession>
<dbReference type="NCBIfam" id="TIGR00614">
    <property type="entry name" value="recQ_fam"/>
    <property type="match status" value="1"/>
</dbReference>
<dbReference type="InterPro" id="IPR011545">
    <property type="entry name" value="DEAD/DEAH_box_helicase_dom"/>
</dbReference>
<dbReference type="InterPro" id="IPR044876">
    <property type="entry name" value="HRDC_dom_sf"/>
</dbReference>
<dbReference type="SUPFAM" id="SSF47819">
    <property type="entry name" value="HRDC-like"/>
    <property type="match status" value="1"/>
</dbReference>
<dbReference type="SMART" id="SM00341">
    <property type="entry name" value="HRDC"/>
    <property type="match status" value="1"/>
</dbReference>
<comment type="catalytic activity">
    <reaction evidence="15">
        <text>Couples ATP hydrolysis with the unwinding of duplex DNA by translocating in the 3'-5' direction.</text>
        <dbReference type="EC" id="5.6.2.4"/>
    </reaction>
</comment>
<dbReference type="InterPro" id="IPR010997">
    <property type="entry name" value="HRDC-like_sf"/>
</dbReference>
<dbReference type="PROSITE" id="PS51192">
    <property type="entry name" value="HELICASE_ATP_BIND_1"/>
    <property type="match status" value="1"/>
</dbReference>
<evidence type="ECO:0000256" key="6">
    <source>
        <dbReference type="ARBA" id="ARBA00022763"/>
    </source>
</evidence>
<evidence type="ECO:0000256" key="16">
    <source>
        <dbReference type="NCBIfam" id="TIGR01389"/>
    </source>
</evidence>
<dbReference type="SMART" id="SM00487">
    <property type="entry name" value="DEXDc"/>
    <property type="match status" value="1"/>
</dbReference>
<dbReference type="PROSITE" id="PS50967">
    <property type="entry name" value="HRDC"/>
    <property type="match status" value="1"/>
</dbReference>
<dbReference type="Pfam" id="PF00271">
    <property type="entry name" value="Helicase_C"/>
    <property type="match status" value="1"/>
</dbReference>
<keyword evidence="12" id="KW-0233">DNA recombination</keyword>
<comment type="cofactor">
    <cofactor evidence="2">
        <name>Zn(2+)</name>
        <dbReference type="ChEBI" id="CHEBI:29105"/>
    </cofactor>
</comment>